<dbReference type="PANTHER" id="PTHR43685:SF2">
    <property type="entry name" value="GLYCOSYLTRANSFERASE 2-LIKE DOMAIN-CONTAINING PROTEIN"/>
    <property type="match status" value="1"/>
</dbReference>
<proteinExistence type="predicted"/>
<evidence type="ECO:0000313" key="3">
    <source>
        <dbReference type="Proteomes" id="UP001500027"/>
    </source>
</evidence>
<gene>
    <name evidence="2" type="ORF">GCM10022257_01080</name>
</gene>
<dbReference type="PANTHER" id="PTHR43685">
    <property type="entry name" value="GLYCOSYLTRANSFERASE"/>
    <property type="match status" value="1"/>
</dbReference>
<name>A0ABP8E755_9FLAO</name>
<feature type="domain" description="Glycosyltransferase 2-like" evidence="1">
    <location>
        <begin position="4"/>
        <end position="128"/>
    </location>
</feature>
<reference evidence="3" key="1">
    <citation type="journal article" date="2019" name="Int. J. Syst. Evol. Microbiol.">
        <title>The Global Catalogue of Microorganisms (GCM) 10K type strain sequencing project: providing services to taxonomists for standard genome sequencing and annotation.</title>
        <authorList>
            <consortium name="The Broad Institute Genomics Platform"/>
            <consortium name="The Broad Institute Genome Sequencing Center for Infectious Disease"/>
            <person name="Wu L."/>
            <person name="Ma J."/>
        </authorList>
    </citation>
    <scope>NUCLEOTIDE SEQUENCE [LARGE SCALE GENOMIC DNA]</scope>
    <source>
        <strain evidence="3">JCM 17452</strain>
    </source>
</reference>
<dbReference type="Proteomes" id="UP001500027">
    <property type="component" value="Unassembled WGS sequence"/>
</dbReference>
<accession>A0ABP8E755</accession>
<dbReference type="SUPFAM" id="SSF53448">
    <property type="entry name" value="Nucleotide-diphospho-sugar transferases"/>
    <property type="match status" value="1"/>
</dbReference>
<dbReference type="InterPro" id="IPR001173">
    <property type="entry name" value="Glyco_trans_2-like"/>
</dbReference>
<dbReference type="RefSeq" id="WP_139001999.1">
    <property type="nucleotide sequence ID" value="NZ_BAABAV010000001.1"/>
</dbReference>
<dbReference type="Pfam" id="PF00535">
    <property type="entry name" value="Glycos_transf_2"/>
    <property type="match status" value="1"/>
</dbReference>
<protein>
    <recommendedName>
        <fullName evidence="1">Glycosyltransferase 2-like domain-containing protein</fullName>
    </recommendedName>
</protein>
<sequence>MYVSIIIPTRNRYFYIIALINDLKDQNFKDFEIIVVDQSDEPKPILDCNHIITKSKGPCVSRNIASKVAKGNILVFLDDDARVGNDFIKEITKPILKGDYLAVAGAVCDLEGNYLRKDSDFLKSPSENFIKVLTNNPDSKTSRDCISFPGCCAAIEKNLFFEIGSFDESLDPTGAGEDRDLALRLYLRGVAIRYNSKAKLLHAVAPVGGSRDVGSRTLMLDVHTYKMSKKYFSEALTLALKKTILRKYYKNFFNSILQLRLVRTKFHFLLVVKRLLNQS</sequence>
<comment type="caution">
    <text evidence="2">The sequence shown here is derived from an EMBL/GenBank/DDBJ whole genome shotgun (WGS) entry which is preliminary data.</text>
</comment>
<organism evidence="2 3">
    <name type="scientific">Hyunsoonleella aestuarii</name>
    <dbReference type="NCBI Taxonomy" id="912802"/>
    <lineage>
        <taxon>Bacteria</taxon>
        <taxon>Pseudomonadati</taxon>
        <taxon>Bacteroidota</taxon>
        <taxon>Flavobacteriia</taxon>
        <taxon>Flavobacteriales</taxon>
        <taxon>Flavobacteriaceae</taxon>
    </lineage>
</organism>
<dbReference type="InterPro" id="IPR029044">
    <property type="entry name" value="Nucleotide-diphossugar_trans"/>
</dbReference>
<dbReference type="EMBL" id="BAABAV010000001">
    <property type="protein sequence ID" value="GAA4268007.1"/>
    <property type="molecule type" value="Genomic_DNA"/>
</dbReference>
<evidence type="ECO:0000259" key="1">
    <source>
        <dbReference type="Pfam" id="PF00535"/>
    </source>
</evidence>
<evidence type="ECO:0000313" key="2">
    <source>
        <dbReference type="EMBL" id="GAA4268007.1"/>
    </source>
</evidence>
<keyword evidence="3" id="KW-1185">Reference proteome</keyword>
<dbReference type="InterPro" id="IPR050834">
    <property type="entry name" value="Glycosyltransf_2"/>
</dbReference>
<dbReference type="Gene3D" id="3.90.550.10">
    <property type="entry name" value="Spore Coat Polysaccharide Biosynthesis Protein SpsA, Chain A"/>
    <property type="match status" value="1"/>
</dbReference>